<feature type="chain" id="PRO_5042069356" evidence="1">
    <location>
        <begin position="18"/>
        <end position="486"/>
    </location>
</feature>
<dbReference type="PANTHER" id="PTHR33566">
    <property type="entry name" value="EN/SPM-LIKE TRANSPOSON-RELATED"/>
    <property type="match status" value="1"/>
</dbReference>
<dbReference type="Pfam" id="PF13589">
    <property type="entry name" value="HATPase_c_3"/>
    <property type="match status" value="1"/>
</dbReference>
<accession>A0AAD5BPU9</accession>
<comment type="caution">
    <text evidence="2">The sequence shown here is derived from an EMBL/GenBank/DDBJ whole genome shotgun (WGS) entry which is preliminary data.</text>
</comment>
<evidence type="ECO:0000313" key="3">
    <source>
        <dbReference type="Proteomes" id="UP001206925"/>
    </source>
</evidence>
<keyword evidence="1" id="KW-0732">Signal</keyword>
<feature type="non-terminal residue" evidence="2">
    <location>
        <position position="1"/>
    </location>
</feature>
<dbReference type="AlphaFoldDB" id="A0AAD5BPU9"/>
<dbReference type="Proteomes" id="UP001206925">
    <property type="component" value="Unassembled WGS sequence"/>
</dbReference>
<gene>
    <name evidence="2" type="ORF">M8C21_012165</name>
</gene>
<protein>
    <submittedName>
        <fullName evidence="2">Uncharacterized protein</fullName>
    </submittedName>
</protein>
<dbReference type="InterPro" id="IPR036890">
    <property type="entry name" value="HATPase_C_sf"/>
</dbReference>
<dbReference type="Gene3D" id="3.30.565.10">
    <property type="entry name" value="Histidine kinase-like ATPase, C-terminal domain"/>
    <property type="match status" value="1"/>
</dbReference>
<evidence type="ECO:0000256" key="1">
    <source>
        <dbReference type="SAM" id="SignalP"/>
    </source>
</evidence>
<evidence type="ECO:0000313" key="2">
    <source>
        <dbReference type="EMBL" id="KAI7727064.1"/>
    </source>
</evidence>
<feature type="signal peptide" evidence="1">
    <location>
        <begin position="1"/>
        <end position="17"/>
    </location>
</feature>
<dbReference type="EMBL" id="JAMZMK010011456">
    <property type="protein sequence ID" value="KAI7727064.1"/>
    <property type="molecule type" value="Genomic_DNA"/>
</dbReference>
<proteinExistence type="predicted"/>
<reference evidence="2" key="1">
    <citation type="submission" date="2022-06" db="EMBL/GenBank/DDBJ databases">
        <title>Uncovering the hologenomic basis of an extraordinary plant invasion.</title>
        <authorList>
            <person name="Bieker V.C."/>
            <person name="Martin M.D."/>
            <person name="Gilbert T."/>
            <person name="Hodgins K."/>
            <person name="Battlay P."/>
            <person name="Petersen B."/>
            <person name="Wilson J."/>
        </authorList>
    </citation>
    <scope>NUCLEOTIDE SEQUENCE</scope>
    <source>
        <strain evidence="2">AA19_3_7</strain>
        <tissue evidence="2">Leaf</tissue>
    </source>
</reference>
<sequence>MIKGFWVLRILTSLSLCSVEVSDEKISIFDTGLGMDSTSIEKWGKMGASLHRAYKTQAIGGKPPYLKPAFGMFGYGGFIASMHLGRRTEVSSKTKDGKKVYMLRLERDALVSGSVSGSKPTWRTYGGLRDPTNDELELSPGKSFTKVEIFEPKMRSTDIKRLKCKLKDIYFPYIQCDDLSKKGRTIMPIEFLVNGEDLAEITGGEMAITNLTSCNGPEFVLQICFKLNHDNATMTSSQGTRSSNEANARLRCVYLPVKEGKESIESVIEALKESGYNYTEDFGSFRRVSCRRLGRLLPDARWAWLPFMDFRQRRSDRSQVFFKRSCMRVKCFIETDAGFSPTPSKTDFAHQNPFTIALRNLGSKQSLEKDSGVEIDIRRDGKSLNLTQLDKQYQLWVREMHEKYDEEVDSGIDEPVLVVNPSSKKELHISSDVVRIHKAFRRKGKTWKSGQKIKILKGACAGFHNNNVYATLEYILLEGFQGDAGG</sequence>
<name>A0AAD5BPU9_AMBAR</name>
<dbReference type="SUPFAM" id="SSF55874">
    <property type="entry name" value="ATPase domain of HSP90 chaperone/DNA topoisomerase II/histidine kinase"/>
    <property type="match status" value="1"/>
</dbReference>
<organism evidence="2 3">
    <name type="scientific">Ambrosia artemisiifolia</name>
    <name type="common">Common ragweed</name>
    <dbReference type="NCBI Taxonomy" id="4212"/>
    <lineage>
        <taxon>Eukaryota</taxon>
        <taxon>Viridiplantae</taxon>
        <taxon>Streptophyta</taxon>
        <taxon>Embryophyta</taxon>
        <taxon>Tracheophyta</taxon>
        <taxon>Spermatophyta</taxon>
        <taxon>Magnoliopsida</taxon>
        <taxon>eudicotyledons</taxon>
        <taxon>Gunneridae</taxon>
        <taxon>Pentapetalae</taxon>
        <taxon>asterids</taxon>
        <taxon>campanulids</taxon>
        <taxon>Asterales</taxon>
        <taxon>Asteraceae</taxon>
        <taxon>Asteroideae</taxon>
        <taxon>Heliantheae alliance</taxon>
        <taxon>Heliantheae</taxon>
        <taxon>Ambrosia</taxon>
    </lineage>
</organism>
<dbReference type="PANTHER" id="PTHR33566:SF1">
    <property type="entry name" value="EN_SPM-LIKE TRANSPOSON-RELATED"/>
    <property type="match status" value="1"/>
</dbReference>
<keyword evidence="3" id="KW-1185">Reference proteome</keyword>